<evidence type="ECO:0000259" key="4">
    <source>
        <dbReference type="PROSITE" id="PS50048"/>
    </source>
</evidence>
<organism evidence="5 6">
    <name type="scientific">Thelonectria olida</name>
    <dbReference type="NCBI Taxonomy" id="1576542"/>
    <lineage>
        <taxon>Eukaryota</taxon>
        <taxon>Fungi</taxon>
        <taxon>Dikarya</taxon>
        <taxon>Ascomycota</taxon>
        <taxon>Pezizomycotina</taxon>
        <taxon>Sordariomycetes</taxon>
        <taxon>Hypocreomycetidae</taxon>
        <taxon>Hypocreales</taxon>
        <taxon>Nectriaceae</taxon>
        <taxon>Thelonectria</taxon>
    </lineage>
</organism>
<comment type="subcellular location">
    <subcellularLocation>
        <location evidence="1">Nucleus</location>
    </subcellularLocation>
</comment>
<accession>A0A9P8W117</accession>
<dbReference type="Pfam" id="PF00172">
    <property type="entry name" value="Zn_clus"/>
    <property type="match status" value="1"/>
</dbReference>
<dbReference type="OrthoDB" id="512662at2759"/>
<dbReference type="GO" id="GO:0000981">
    <property type="term" value="F:DNA-binding transcription factor activity, RNA polymerase II-specific"/>
    <property type="evidence" value="ECO:0007669"/>
    <property type="project" value="InterPro"/>
</dbReference>
<dbReference type="GO" id="GO:0005634">
    <property type="term" value="C:nucleus"/>
    <property type="evidence" value="ECO:0007669"/>
    <property type="project" value="UniProtKB-SubCell"/>
</dbReference>
<dbReference type="GO" id="GO:0000976">
    <property type="term" value="F:transcription cis-regulatory region binding"/>
    <property type="evidence" value="ECO:0007669"/>
    <property type="project" value="TreeGrafter"/>
</dbReference>
<evidence type="ECO:0000256" key="1">
    <source>
        <dbReference type="ARBA" id="ARBA00004123"/>
    </source>
</evidence>
<dbReference type="SUPFAM" id="SSF57701">
    <property type="entry name" value="Zn2/Cys6 DNA-binding domain"/>
    <property type="match status" value="1"/>
</dbReference>
<dbReference type="PANTHER" id="PTHR37534">
    <property type="entry name" value="TRANSCRIPTIONAL ACTIVATOR PROTEIN UGA3"/>
    <property type="match status" value="1"/>
</dbReference>
<dbReference type="GO" id="GO:0045944">
    <property type="term" value="P:positive regulation of transcription by RNA polymerase II"/>
    <property type="evidence" value="ECO:0007669"/>
    <property type="project" value="TreeGrafter"/>
</dbReference>
<dbReference type="PROSITE" id="PS00463">
    <property type="entry name" value="ZN2_CY6_FUNGAL_1"/>
    <property type="match status" value="1"/>
</dbReference>
<keyword evidence="2" id="KW-0539">Nucleus</keyword>
<protein>
    <recommendedName>
        <fullName evidence="4">Zn(2)-C6 fungal-type domain-containing protein</fullName>
    </recommendedName>
</protein>
<evidence type="ECO:0000256" key="2">
    <source>
        <dbReference type="ARBA" id="ARBA00023242"/>
    </source>
</evidence>
<dbReference type="GO" id="GO:0008270">
    <property type="term" value="F:zinc ion binding"/>
    <property type="evidence" value="ECO:0007669"/>
    <property type="project" value="InterPro"/>
</dbReference>
<proteinExistence type="predicted"/>
<name>A0A9P8W117_9HYPO</name>
<comment type="caution">
    <text evidence="5">The sequence shown here is derived from an EMBL/GenBank/DDBJ whole genome shotgun (WGS) entry which is preliminary data.</text>
</comment>
<feature type="domain" description="Zn(2)-C6 fungal-type" evidence="4">
    <location>
        <begin position="8"/>
        <end position="36"/>
    </location>
</feature>
<dbReference type="Pfam" id="PF11951">
    <property type="entry name" value="Fungal_trans_2"/>
    <property type="match status" value="2"/>
</dbReference>
<gene>
    <name evidence="5" type="ORF">B0T10DRAFT_489794</name>
</gene>
<dbReference type="InterPro" id="IPR036864">
    <property type="entry name" value="Zn2-C6_fun-type_DNA-bd_sf"/>
</dbReference>
<sequence>MSRRSRQGCWTCKRRHKKCDEKRPVCKRCTQAGMTCEGYETRLTWGAPSNARETPKAGVLLNPVRLSRPQQKSIRRRAENADANSSETFADSAIEADQGSSPDCGLDFLQLQYGPSTPSSIQTPDEAVSKRLMDDFIATGHLTLTGRTGSVNFFRRDVIPLCDDCEPLRHACLAYQASLEDEGKRITPTYMQLALSGYLQDLATPEKLQLDATLAAGVLLCSVSISAMYIWTPLLRGLREVLDHRGLLCSSPRPQLADHLLEVVGLLDIPYLTINRLSKPLDIWKTYVAPHRVSGIDETSGLPFTLVNLFADLESPDAEKRLWDWPGEAGDEFIQIHLWEAFRAAGIIHSRALQSSAAPEEVDVDTTRGATKPREDTLIMKIFASIQAIVDSGAFTFRQPLAEAMLYPLFIGSLFIRDNVPQRKLARVAFHYMMDNTESRTNHVAWDIIIEVWDRAKSRVGVNRLELAAEFAAELNVELYLY</sequence>
<dbReference type="PANTHER" id="PTHR37534:SF44">
    <property type="entry name" value="ZN(II)2CYS6 TRANSCRIPTION FACTOR (EUROFUNG)"/>
    <property type="match status" value="1"/>
</dbReference>
<feature type="region of interest" description="Disordered" evidence="3">
    <location>
        <begin position="67"/>
        <end position="86"/>
    </location>
</feature>
<dbReference type="SMART" id="SM00066">
    <property type="entry name" value="GAL4"/>
    <property type="match status" value="1"/>
</dbReference>
<dbReference type="InterPro" id="IPR021858">
    <property type="entry name" value="Fun_TF"/>
</dbReference>
<evidence type="ECO:0000313" key="5">
    <source>
        <dbReference type="EMBL" id="KAH6887437.1"/>
    </source>
</evidence>
<dbReference type="CDD" id="cd00067">
    <property type="entry name" value="GAL4"/>
    <property type="match status" value="1"/>
</dbReference>
<dbReference type="AlphaFoldDB" id="A0A9P8W117"/>
<evidence type="ECO:0000256" key="3">
    <source>
        <dbReference type="SAM" id="MobiDB-lite"/>
    </source>
</evidence>
<dbReference type="InterPro" id="IPR001138">
    <property type="entry name" value="Zn2Cys6_DnaBD"/>
</dbReference>
<dbReference type="Gene3D" id="4.10.240.10">
    <property type="entry name" value="Zn(2)-C6 fungal-type DNA-binding domain"/>
    <property type="match status" value="1"/>
</dbReference>
<keyword evidence="6" id="KW-1185">Reference proteome</keyword>
<dbReference type="Proteomes" id="UP000777438">
    <property type="component" value="Unassembled WGS sequence"/>
</dbReference>
<reference evidence="5 6" key="1">
    <citation type="journal article" date="2021" name="Nat. Commun.">
        <title>Genetic determinants of endophytism in the Arabidopsis root mycobiome.</title>
        <authorList>
            <person name="Mesny F."/>
            <person name="Miyauchi S."/>
            <person name="Thiergart T."/>
            <person name="Pickel B."/>
            <person name="Atanasova L."/>
            <person name="Karlsson M."/>
            <person name="Huettel B."/>
            <person name="Barry K.W."/>
            <person name="Haridas S."/>
            <person name="Chen C."/>
            <person name="Bauer D."/>
            <person name="Andreopoulos W."/>
            <person name="Pangilinan J."/>
            <person name="LaButti K."/>
            <person name="Riley R."/>
            <person name="Lipzen A."/>
            <person name="Clum A."/>
            <person name="Drula E."/>
            <person name="Henrissat B."/>
            <person name="Kohler A."/>
            <person name="Grigoriev I.V."/>
            <person name="Martin F.M."/>
            <person name="Hacquard S."/>
        </authorList>
    </citation>
    <scope>NUCLEOTIDE SEQUENCE [LARGE SCALE GENOMIC DNA]</scope>
    <source>
        <strain evidence="5 6">MPI-CAGE-CH-0241</strain>
    </source>
</reference>
<evidence type="ECO:0000313" key="6">
    <source>
        <dbReference type="Proteomes" id="UP000777438"/>
    </source>
</evidence>
<dbReference type="PROSITE" id="PS50048">
    <property type="entry name" value="ZN2_CY6_FUNGAL_2"/>
    <property type="match status" value="1"/>
</dbReference>
<dbReference type="EMBL" id="JAGPYM010000014">
    <property type="protein sequence ID" value="KAH6887437.1"/>
    <property type="molecule type" value="Genomic_DNA"/>
</dbReference>